<dbReference type="PANTHER" id="PTHR11711">
    <property type="entry name" value="ADP RIBOSYLATION FACTOR-RELATED"/>
    <property type="match status" value="1"/>
</dbReference>
<keyword evidence="5" id="KW-0479">Metal-binding</keyword>
<reference evidence="7" key="1">
    <citation type="submission" date="2021-09" db="EMBL/GenBank/DDBJ databases">
        <authorList>
            <consortium name="AG Swart"/>
            <person name="Singh M."/>
            <person name="Singh A."/>
            <person name="Seah K."/>
            <person name="Emmerich C."/>
        </authorList>
    </citation>
    <scope>NUCLEOTIDE SEQUENCE</scope>
    <source>
        <strain evidence="7">ATCC30299</strain>
    </source>
</reference>
<feature type="binding site" evidence="5">
    <location>
        <position position="55"/>
    </location>
    <ligand>
        <name>Mg(2+)</name>
        <dbReference type="ChEBI" id="CHEBI:18420"/>
    </ligand>
</feature>
<dbReference type="PRINTS" id="PR00328">
    <property type="entry name" value="SAR1GTPBP"/>
</dbReference>
<dbReference type="Proteomes" id="UP001162131">
    <property type="component" value="Unassembled WGS sequence"/>
</dbReference>
<dbReference type="InterPro" id="IPR024156">
    <property type="entry name" value="Small_GTPase_ARF"/>
</dbReference>
<feature type="binding site" evidence="4">
    <location>
        <begin position="31"/>
        <end position="38"/>
    </location>
    <ligand>
        <name>GTP</name>
        <dbReference type="ChEBI" id="CHEBI:37565"/>
    </ligand>
</feature>
<dbReference type="InterPro" id="IPR006689">
    <property type="entry name" value="Small_GTPase_ARF/SAR"/>
</dbReference>
<proteinExistence type="inferred from homology"/>
<protein>
    <recommendedName>
        <fullName evidence="9">ADP-ribosylation factor</fullName>
    </recommendedName>
</protein>
<keyword evidence="2 4" id="KW-0547">Nucleotide-binding</keyword>
<evidence type="ECO:0000256" key="4">
    <source>
        <dbReference type="PIRSR" id="PIRSR606689-1"/>
    </source>
</evidence>
<gene>
    <name evidence="7" type="ORF">BSTOLATCC_MIC23369</name>
</gene>
<feature type="binding site" evidence="4">
    <location>
        <begin position="133"/>
        <end position="136"/>
    </location>
    <ligand>
        <name>GTP</name>
        <dbReference type="ChEBI" id="CHEBI:37565"/>
    </ligand>
</feature>
<comment type="similarity">
    <text evidence="1 6">Belongs to the small GTPase superfamily. Arf family.</text>
</comment>
<dbReference type="SUPFAM" id="SSF52540">
    <property type="entry name" value="P-loop containing nucleoside triphosphate hydrolases"/>
    <property type="match status" value="1"/>
</dbReference>
<feature type="binding site" evidence="5">
    <location>
        <position position="38"/>
    </location>
    <ligand>
        <name>Mg(2+)</name>
        <dbReference type="ChEBI" id="CHEBI:18420"/>
    </ligand>
</feature>
<dbReference type="SMART" id="SM00178">
    <property type="entry name" value="SAR"/>
    <property type="match status" value="1"/>
</dbReference>
<evidence type="ECO:0000256" key="2">
    <source>
        <dbReference type="ARBA" id="ARBA00022741"/>
    </source>
</evidence>
<sequence>MGSIISQFCDFFEKIWQLIFEGKEKRLLMVGLNASGKTAILYQLKLGDAVSTISTIGFNVETIRHKNVRFNIWDVGGDQKIRPLWRHYYQGTDGLIFVIDGTDRDRIGEANDELHKIFDSEDMKEIPLLIFANKQDLPGAMRVSEIVERLNLYGIKNREWYAQGSCAIRGEGLFEGLEWLGSIFKAQRKKLLLEAYRRKN</sequence>
<feature type="binding site" evidence="4">
    <location>
        <position position="77"/>
    </location>
    <ligand>
        <name>GTP</name>
        <dbReference type="ChEBI" id="CHEBI:37565"/>
    </ligand>
</feature>
<comment type="caution">
    <text evidence="7">The sequence shown here is derived from an EMBL/GenBank/DDBJ whole genome shotgun (WGS) entry which is preliminary data.</text>
</comment>
<dbReference type="EMBL" id="CAJZBQ010000022">
    <property type="protein sequence ID" value="CAG9319160.1"/>
    <property type="molecule type" value="Genomic_DNA"/>
</dbReference>
<evidence type="ECO:0000256" key="3">
    <source>
        <dbReference type="ARBA" id="ARBA00023134"/>
    </source>
</evidence>
<dbReference type="NCBIfam" id="TIGR00231">
    <property type="entry name" value="small_GTP"/>
    <property type="match status" value="1"/>
</dbReference>
<accession>A0AAU9IYS5</accession>
<evidence type="ECO:0000313" key="7">
    <source>
        <dbReference type="EMBL" id="CAG9319160.1"/>
    </source>
</evidence>
<dbReference type="PROSITE" id="PS51417">
    <property type="entry name" value="ARF"/>
    <property type="match status" value="1"/>
</dbReference>
<evidence type="ECO:0000256" key="6">
    <source>
        <dbReference type="RuleBase" id="RU003925"/>
    </source>
</evidence>
<keyword evidence="5" id="KW-0460">Magnesium</keyword>
<dbReference type="GO" id="GO:0005525">
    <property type="term" value="F:GTP binding"/>
    <property type="evidence" value="ECO:0007669"/>
    <property type="project" value="UniProtKB-KW"/>
</dbReference>
<dbReference type="CDD" id="cd00878">
    <property type="entry name" value="Arf_Arl"/>
    <property type="match status" value="1"/>
</dbReference>
<evidence type="ECO:0000313" key="8">
    <source>
        <dbReference type="Proteomes" id="UP001162131"/>
    </source>
</evidence>
<dbReference type="SMART" id="SM00177">
    <property type="entry name" value="ARF"/>
    <property type="match status" value="1"/>
</dbReference>
<dbReference type="InterPro" id="IPR027417">
    <property type="entry name" value="P-loop_NTPase"/>
</dbReference>
<keyword evidence="8" id="KW-1185">Reference proteome</keyword>
<name>A0AAU9IYS5_9CILI</name>
<dbReference type="GO" id="GO:0003924">
    <property type="term" value="F:GTPase activity"/>
    <property type="evidence" value="ECO:0007669"/>
    <property type="project" value="InterPro"/>
</dbReference>
<organism evidence="7 8">
    <name type="scientific">Blepharisma stoltei</name>
    <dbReference type="NCBI Taxonomy" id="1481888"/>
    <lineage>
        <taxon>Eukaryota</taxon>
        <taxon>Sar</taxon>
        <taxon>Alveolata</taxon>
        <taxon>Ciliophora</taxon>
        <taxon>Postciliodesmatophora</taxon>
        <taxon>Heterotrichea</taxon>
        <taxon>Heterotrichida</taxon>
        <taxon>Blepharismidae</taxon>
        <taxon>Blepharisma</taxon>
    </lineage>
</organism>
<dbReference type="Pfam" id="PF00025">
    <property type="entry name" value="Arf"/>
    <property type="match status" value="1"/>
</dbReference>
<keyword evidence="3 4" id="KW-0342">GTP-binding</keyword>
<evidence type="ECO:0000256" key="1">
    <source>
        <dbReference type="ARBA" id="ARBA00010290"/>
    </source>
</evidence>
<evidence type="ECO:0008006" key="9">
    <source>
        <dbReference type="Google" id="ProtNLM"/>
    </source>
</evidence>
<dbReference type="GO" id="GO:0046872">
    <property type="term" value="F:metal ion binding"/>
    <property type="evidence" value="ECO:0007669"/>
    <property type="project" value="UniProtKB-KW"/>
</dbReference>
<dbReference type="AlphaFoldDB" id="A0AAU9IYS5"/>
<dbReference type="FunFam" id="3.40.50.300:FF:000412">
    <property type="entry name" value="ADP-ribosylation factor 1"/>
    <property type="match status" value="1"/>
</dbReference>
<dbReference type="InterPro" id="IPR005225">
    <property type="entry name" value="Small_GTP-bd"/>
</dbReference>
<dbReference type="Gene3D" id="3.40.50.300">
    <property type="entry name" value="P-loop containing nucleotide triphosphate hydrolases"/>
    <property type="match status" value="1"/>
</dbReference>
<evidence type="ECO:0000256" key="5">
    <source>
        <dbReference type="PIRSR" id="PIRSR606689-2"/>
    </source>
</evidence>
<dbReference type="GO" id="GO:0030010">
    <property type="term" value="P:establishment of cell polarity"/>
    <property type="evidence" value="ECO:0007669"/>
    <property type="project" value="UniProtKB-ARBA"/>
</dbReference>